<dbReference type="PANTHER" id="PTHR33217">
    <property type="entry name" value="TRANSPOSASE FOR INSERTION SEQUENCE ELEMENT IS1081"/>
    <property type="match status" value="1"/>
</dbReference>
<comment type="function">
    <text evidence="1">Required for the transposition of the insertion element.</text>
</comment>
<dbReference type="GO" id="GO:0006313">
    <property type="term" value="P:DNA transposition"/>
    <property type="evidence" value="ECO:0007669"/>
    <property type="project" value="InterPro"/>
</dbReference>
<reference evidence="6 7" key="1">
    <citation type="submission" date="2013-05" db="EMBL/GenBank/DDBJ databases">
        <title>Genome assembly of Acinetobacter junii MTCC 11364.</title>
        <authorList>
            <person name="Khatri I."/>
            <person name="Singh N.K."/>
            <person name="Subramanian S."/>
            <person name="Mayilraj S."/>
        </authorList>
    </citation>
    <scope>NUCLEOTIDE SEQUENCE [LARGE SCALE GENOMIC DNA]</scope>
    <source>
        <strain evidence="6 7">MTCC 11364</strain>
    </source>
</reference>
<comment type="caution">
    <text evidence="6">The sequence shown here is derived from an EMBL/GenBank/DDBJ whole genome shotgun (WGS) entry which is preliminary data.</text>
</comment>
<dbReference type="AlphaFoldDB" id="S7WWK9"/>
<keyword evidence="4" id="KW-0238">DNA-binding</keyword>
<evidence type="ECO:0000256" key="4">
    <source>
        <dbReference type="ARBA" id="ARBA00023125"/>
    </source>
</evidence>
<evidence type="ECO:0000256" key="1">
    <source>
        <dbReference type="ARBA" id="ARBA00002190"/>
    </source>
</evidence>
<name>S7WWK9_ACIJU</name>
<proteinExistence type="inferred from homology"/>
<dbReference type="InterPro" id="IPR001207">
    <property type="entry name" value="Transposase_mutator"/>
</dbReference>
<accession>S7WWK9</accession>
<comment type="similarity">
    <text evidence="2">Belongs to the transposase mutator family.</text>
</comment>
<keyword evidence="3" id="KW-0815">Transposition</keyword>
<keyword evidence="5" id="KW-0233">DNA recombination</keyword>
<sequence>MHSDWKQLLIKRNSIEETLDDFEVSTQSLNSVIRHLTKKRKIFSSDDSVKKVIYLAISNAAKKWAMPIQNWCLAINWFTIHFDDRLKDHL</sequence>
<dbReference type="PANTHER" id="PTHR33217:SF5">
    <property type="entry name" value="MUTATOR FAMILY TRANSPOSASE"/>
    <property type="match status" value="1"/>
</dbReference>
<dbReference type="PATRIC" id="fig|1330047.3.peg.9"/>
<evidence type="ECO:0000313" key="7">
    <source>
        <dbReference type="Proteomes" id="UP000018420"/>
    </source>
</evidence>
<gene>
    <name evidence="6" type="ORF">L292_0009</name>
</gene>
<dbReference type="GO" id="GO:0003677">
    <property type="term" value="F:DNA binding"/>
    <property type="evidence" value="ECO:0007669"/>
    <property type="project" value="UniProtKB-KW"/>
</dbReference>
<dbReference type="Proteomes" id="UP000018420">
    <property type="component" value="Unassembled WGS sequence"/>
</dbReference>
<dbReference type="GO" id="GO:0004803">
    <property type="term" value="F:transposase activity"/>
    <property type="evidence" value="ECO:0007669"/>
    <property type="project" value="InterPro"/>
</dbReference>
<evidence type="ECO:0000256" key="3">
    <source>
        <dbReference type="ARBA" id="ARBA00022578"/>
    </source>
</evidence>
<evidence type="ECO:0000256" key="2">
    <source>
        <dbReference type="ARBA" id="ARBA00010961"/>
    </source>
</evidence>
<organism evidence="6 7">
    <name type="scientific">Acinetobacter junii CIP 107470 = MTCC 11364</name>
    <dbReference type="NCBI Taxonomy" id="1217666"/>
    <lineage>
        <taxon>Bacteria</taxon>
        <taxon>Pseudomonadati</taxon>
        <taxon>Pseudomonadota</taxon>
        <taxon>Gammaproteobacteria</taxon>
        <taxon>Moraxellales</taxon>
        <taxon>Moraxellaceae</taxon>
        <taxon>Acinetobacter</taxon>
    </lineage>
</organism>
<evidence type="ECO:0000313" key="6">
    <source>
        <dbReference type="EMBL" id="EPR87555.1"/>
    </source>
</evidence>
<dbReference type="EMBL" id="ASYZ01000001">
    <property type="protein sequence ID" value="EPR87555.1"/>
    <property type="molecule type" value="Genomic_DNA"/>
</dbReference>
<protein>
    <submittedName>
        <fullName evidence="6">Putative transposase</fullName>
    </submittedName>
</protein>
<evidence type="ECO:0000256" key="5">
    <source>
        <dbReference type="ARBA" id="ARBA00023172"/>
    </source>
</evidence>